<reference evidence="2" key="1">
    <citation type="submission" date="2023-07" db="EMBL/GenBank/DDBJ databases">
        <authorList>
            <person name="Pelsma A.J. K."/>
        </authorList>
    </citation>
    <scope>NUCLEOTIDE SEQUENCE</scope>
</reference>
<feature type="region of interest" description="Disordered" evidence="1">
    <location>
        <begin position="33"/>
        <end position="52"/>
    </location>
</feature>
<evidence type="ECO:0000313" key="2">
    <source>
        <dbReference type="EMBL" id="CAJ0851634.1"/>
    </source>
</evidence>
<accession>A0AA48LYE7</accession>
<dbReference type="AlphaFoldDB" id="A0AA48LYE7"/>
<name>A0AA48LYE7_9ZZZZ</name>
<gene>
    <name evidence="2" type="ORF">AMST5_00448</name>
</gene>
<evidence type="ECO:0000256" key="1">
    <source>
        <dbReference type="SAM" id="MobiDB-lite"/>
    </source>
</evidence>
<dbReference type="PROSITE" id="PS51257">
    <property type="entry name" value="PROKAR_LIPOPROTEIN"/>
    <property type="match status" value="1"/>
</dbReference>
<dbReference type="EMBL" id="OY288114">
    <property type="protein sequence ID" value="CAJ0851634.1"/>
    <property type="molecule type" value="Genomic_DNA"/>
</dbReference>
<protein>
    <recommendedName>
        <fullName evidence="3">Surface antigen domain-containing protein</fullName>
    </recommendedName>
</protein>
<organism evidence="2">
    <name type="scientific">freshwater sediment metagenome</name>
    <dbReference type="NCBI Taxonomy" id="556182"/>
    <lineage>
        <taxon>unclassified sequences</taxon>
        <taxon>metagenomes</taxon>
        <taxon>ecological metagenomes</taxon>
    </lineage>
</organism>
<proteinExistence type="predicted"/>
<evidence type="ECO:0008006" key="3">
    <source>
        <dbReference type="Google" id="ProtNLM"/>
    </source>
</evidence>
<sequence length="129" mass="13552">MKHARATLMTSFLCAAAGLGGCSTTAAPAPEIVDAPVAPRPPTPGVLDGPIGQRLSEADRATAIAAQQDAVSSGTRKTWRGDRGAYGFVTLGPESGECREYTHKIFFNGRPAEAKGEACREHGEWRVKG</sequence>